<gene>
    <name evidence="5" type="ORF">FHX46_005308</name>
</gene>
<organism evidence="5 6">
    <name type="scientific">Amycolatopsis viridis</name>
    <dbReference type="NCBI Taxonomy" id="185678"/>
    <lineage>
        <taxon>Bacteria</taxon>
        <taxon>Bacillati</taxon>
        <taxon>Actinomycetota</taxon>
        <taxon>Actinomycetes</taxon>
        <taxon>Pseudonocardiales</taxon>
        <taxon>Pseudonocardiaceae</taxon>
        <taxon>Amycolatopsis</taxon>
    </lineage>
</organism>
<keyword evidence="6" id="KW-1185">Reference proteome</keyword>
<dbReference type="InterPro" id="IPR035418">
    <property type="entry name" value="AraC-bd_2"/>
</dbReference>
<dbReference type="SMART" id="SM00342">
    <property type="entry name" value="HTH_ARAC"/>
    <property type="match status" value="1"/>
</dbReference>
<evidence type="ECO:0000256" key="3">
    <source>
        <dbReference type="ARBA" id="ARBA00023163"/>
    </source>
</evidence>
<evidence type="ECO:0000259" key="4">
    <source>
        <dbReference type="PROSITE" id="PS01124"/>
    </source>
</evidence>
<proteinExistence type="predicted"/>
<dbReference type="SUPFAM" id="SSF46689">
    <property type="entry name" value="Homeodomain-like"/>
    <property type="match status" value="2"/>
</dbReference>
<dbReference type="InterPro" id="IPR009057">
    <property type="entry name" value="Homeodomain-like_sf"/>
</dbReference>
<dbReference type="RefSeq" id="WP_167120354.1">
    <property type="nucleotide sequence ID" value="NZ_JAANOU010000001.1"/>
</dbReference>
<evidence type="ECO:0000256" key="2">
    <source>
        <dbReference type="ARBA" id="ARBA00023125"/>
    </source>
</evidence>
<dbReference type="PROSITE" id="PS00041">
    <property type="entry name" value="HTH_ARAC_FAMILY_1"/>
    <property type="match status" value="1"/>
</dbReference>
<dbReference type="Pfam" id="PF14525">
    <property type="entry name" value="AraC_binding_2"/>
    <property type="match status" value="1"/>
</dbReference>
<evidence type="ECO:0000313" key="6">
    <source>
        <dbReference type="Proteomes" id="UP000754495"/>
    </source>
</evidence>
<protein>
    <submittedName>
        <fullName evidence="5">AraC-like DNA-binding protein</fullName>
    </submittedName>
</protein>
<dbReference type="Proteomes" id="UP000754495">
    <property type="component" value="Unassembled WGS sequence"/>
</dbReference>
<dbReference type="PANTHER" id="PTHR46796:SF12">
    <property type="entry name" value="HTH-TYPE DNA-BINDING TRANSCRIPTIONAL ACTIVATOR EUTR"/>
    <property type="match status" value="1"/>
</dbReference>
<accession>A0ABX0T0M1</accession>
<dbReference type="InterPro" id="IPR018060">
    <property type="entry name" value="HTH_AraC"/>
</dbReference>
<reference evidence="5 6" key="1">
    <citation type="submission" date="2020-03" db="EMBL/GenBank/DDBJ databases">
        <title>Sequencing the genomes of 1000 actinobacteria strains.</title>
        <authorList>
            <person name="Klenk H.-P."/>
        </authorList>
    </citation>
    <scope>NUCLEOTIDE SEQUENCE [LARGE SCALE GENOMIC DNA]</scope>
    <source>
        <strain evidence="5 6">DSM 45668</strain>
    </source>
</reference>
<keyword evidence="1" id="KW-0805">Transcription regulation</keyword>
<comment type="caution">
    <text evidence="5">The sequence shown here is derived from an EMBL/GenBank/DDBJ whole genome shotgun (WGS) entry which is preliminary data.</text>
</comment>
<keyword evidence="3" id="KW-0804">Transcription</keyword>
<dbReference type="Gene3D" id="1.10.10.60">
    <property type="entry name" value="Homeodomain-like"/>
    <property type="match status" value="1"/>
</dbReference>
<name>A0ABX0T0M1_9PSEU</name>
<sequence length="303" mass="33872">MTARAFCAHNLEPLDLANGIDARLHTKRVGDGTSVSYLAYGGDVLIEPEERTYFAVLVPLAGECRIEYAGEQVRTHRGAAAVLPPDRSLVMNWSADCAHLVYRIERVALEAHLGRLLGSAPHQPLRFAPTMPLDAGPGRSWVAGFRTLVTLLDQPDTMIEHPLAAAEFESGLLTGLLLAQPHPFQHQLLERNTRPAPSRPVRLAVDIMQNHPEWEHTTGSLARVTGVAVRTLQRGFREQLGMTPREYLNDVRLQRVRDELRARRPEHATVGEIASRWGFPHPGRFSVIYRRRFGESPSATLRE</sequence>
<dbReference type="InterPro" id="IPR050204">
    <property type="entry name" value="AraC_XylS_family_regulators"/>
</dbReference>
<evidence type="ECO:0000256" key="1">
    <source>
        <dbReference type="ARBA" id="ARBA00023015"/>
    </source>
</evidence>
<dbReference type="EMBL" id="JAANOU010000001">
    <property type="protein sequence ID" value="NIH82778.1"/>
    <property type="molecule type" value="Genomic_DNA"/>
</dbReference>
<keyword evidence="2" id="KW-0238">DNA-binding</keyword>
<dbReference type="PROSITE" id="PS01124">
    <property type="entry name" value="HTH_ARAC_FAMILY_2"/>
    <property type="match status" value="1"/>
</dbReference>
<feature type="domain" description="HTH araC/xylS-type" evidence="4">
    <location>
        <begin position="202"/>
        <end position="303"/>
    </location>
</feature>
<dbReference type="PANTHER" id="PTHR46796">
    <property type="entry name" value="HTH-TYPE TRANSCRIPTIONAL ACTIVATOR RHAS-RELATED"/>
    <property type="match status" value="1"/>
</dbReference>
<dbReference type="InterPro" id="IPR018062">
    <property type="entry name" value="HTH_AraC-typ_CS"/>
</dbReference>
<dbReference type="Pfam" id="PF12833">
    <property type="entry name" value="HTH_18"/>
    <property type="match status" value="1"/>
</dbReference>
<evidence type="ECO:0000313" key="5">
    <source>
        <dbReference type="EMBL" id="NIH82778.1"/>
    </source>
</evidence>